<name>A0A378TSH6_MORLA</name>
<reference evidence="2 3" key="1">
    <citation type="submission" date="2018-06" db="EMBL/GenBank/DDBJ databases">
        <authorList>
            <consortium name="Pathogen Informatics"/>
            <person name="Doyle S."/>
        </authorList>
    </citation>
    <scope>NUCLEOTIDE SEQUENCE [LARGE SCALE GENOMIC DNA]</scope>
    <source>
        <strain evidence="2 3">NCTC10359</strain>
    </source>
</reference>
<accession>A0A378TSH6</accession>
<feature type="transmembrane region" description="Helical" evidence="1">
    <location>
        <begin position="20"/>
        <end position="39"/>
    </location>
</feature>
<protein>
    <submittedName>
        <fullName evidence="2">Uncharacterized protein</fullName>
    </submittedName>
</protein>
<feature type="transmembrane region" description="Helical" evidence="1">
    <location>
        <begin position="165"/>
        <end position="190"/>
    </location>
</feature>
<keyword evidence="1" id="KW-1133">Transmembrane helix</keyword>
<gene>
    <name evidence="2" type="ORF">NCTC10359_01216</name>
</gene>
<keyword evidence="1" id="KW-0812">Transmembrane</keyword>
<sequence>MLTNTRSHIIKTVRDTGGYFMLFGFFCILVVPFVVGIFADTDSYTKNSKTVILKPYEYIDKKYVMYDGSAGKDMFIIKSHNVYYGISYYRKNKVDYDASFSFPKNKDGIFIVVNTSEITSHQGNYKDPIPVMNFSLDGQEYKWDKESHQYSVERYYVREKILKPIFFHIAHFMMFAGLIMFISTEFCDFYNKKLKHKK</sequence>
<dbReference type="RefSeq" id="WP_115006615.1">
    <property type="nucleotide sequence ID" value="NZ_UGQU01000002.1"/>
</dbReference>
<dbReference type="EMBL" id="UGQU01000002">
    <property type="protein sequence ID" value="STZ62812.1"/>
    <property type="molecule type" value="Genomic_DNA"/>
</dbReference>
<evidence type="ECO:0000313" key="3">
    <source>
        <dbReference type="Proteomes" id="UP000254437"/>
    </source>
</evidence>
<dbReference type="AlphaFoldDB" id="A0A378TSH6"/>
<organism evidence="2 3">
    <name type="scientific">Moraxella lacunata</name>
    <dbReference type="NCBI Taxonomy" id="477"/>
    <lineage>
        <taxon>Bacteria</taxon>
        <taxon>Pseudomonadati</taxon>
        <taxon>Pseudomonadota</taxon>
        <taxon>Gammaproteobacteria</taxon>
        <taxon>Moraxellales</taxon>
        <taxon>Moraxellaceae</taxon>
        <taxon>Moraxella</taxon>
    </lineage>
</organism>
<evidence type="ECO:0000313" key="2">
    <source>
        <dbReference type="EMBL" id="STZ62812.1"/>
    </source>
</evidence>
<proteinExistence type="predicted"/>
<evidence type="ECO:0000256" key="1">
    <source>
        <dbReference type="SAM" id="Phobius"/>
    </source>
</evidence>
<keyword evidence="1" id="KW-0472">Membrane</keyword>
<dbReference type="Proteomes" id="UP000254437">
    <property type="component" value="Unassembled WGS sequence"/>
</dbReference>